<accession>A0A6C0CTN6</accession>
<feature type="region of interest" description="Disordered" evidence="1">
    <location>
        <begin position="131"/>
        <end position="189"/>
    </location>
</feature>
<feature type="compositionally biased region" description="Basic and acidic residues" evidence="1">
    <location>
        <begin position="132"/>
        <end position="143"/>
    </location>
</feature>
<proteinExistence type="predicted"/>
<sequence length="189" mass="20539">MLSSTPAMVHPTGMVVATSLPPQVKTAPSSMSGGILNAAAAKTSASIAEQAAHAKAGGVYMKGGGQPINVPPVPEGRSIAGISFAKNHADLIGTANQLKAGAVYDGLIGSQPYKVGGRRHPRVAKTHRRRFIRDPSKMPHEEFAMTAGRKHKRKTKKHGRQSSRSRTHHRRLHRRVRRSRRTRRGNSKR</sequence>
<organism evidence="2">
    <name type="scientific">viral metagenome</name>
    <dbReference type="NCBI Taxonomy" id="1070528"/>
    <lineage>
        <taxon>unclassified sequences</taxon>
        <taxon>metagenomes</taxon>
        <taxon>organismal metagenomes</taxon>
    </lineage>
</organism>
<name>A0A6C0CTN6_9ZZZZ</name>
<evidence type="ECO:0000313" key="2">
    <source>
        <dbReference type="EMBL" id="QHT07522.1"/>
    </source>
</evidence>
<evidence type="ECO:0000256" key="1">
    <source>
        <dbReference type="SAM" id="MobiDB-lite"/>
    </source>
</evidence>
<dbReference type="EMBL" id="MN739481">
    <property type="protein sequence ID" value="QHT07522.1"/>
    <property type="molecule type" value="Genomic_DNA"/>
</dbReference>
<dbReference type="AlphaFoldDB" id="A0A6C0CTN6"/>
<feature type="compositionally biased region" description="Basic residues" evidence="1">
    <location>
        <begin position="148"/>
        <end position="189"/>
    </location>
</feature>
<reference evidence="2" key="1">
    <citation type="journal article" date="2020" name="Nature">
        <title>Giant virus diversity and host interactions through global metagenomics.</title>
        <authorList>
            <person name="Schulz F."/>
            <person name="Roux S."/>
            <person name="Paez-Espino D."/>
            <person name="Jungbluth S."/>
            <person name="Walsh D.A."/>
            <person name="Denef V.J."/>
            <person name="McMahon K.D."/>
            <person name="Konstantinidis K.T."/>
            <person name="Eloe-Fadrosh E.A."/>
            <person name="Kyrpides N.C."/>
            <person name="Woyke T."/>
        </authorList>
    </citation>
    <scope>NUCLEOTIDE SEQUENCE</scope>
    <source>
        <strain evidence="2">GVMAG-M-3300021963-12</strain>
    </source>
</reference>
<protein>
    <submittedName>
        <fullName evidence="2">Uncharacterized protein</fullName>
    </submittedName>
</protein>